<feature type="domain" description="Putative restriction endonuclease" evidence="1">
    <location>
        <begin position="33"/>
        <end position="177"/>
    </location>
</feature>
<organism evidence="2 3">
    <name type="scientific">Deinococcus antarcticus</name>
    <dbReference type="NCBI Taxonomy" id="1298767"/>
    <lineage>
        <taxon>Bacteria</taxon>
        <taxon>Thermotogati</taxon>
        <taxon>Deinococcota</taxon>
        <taxon>Deinococci</taxon>
        <taxon>Deinococcales</taxon>
        <taxon>Deinococcaceae</taxon>
        <taxon>Deinococcus</taxon>
    </lineage>
</organism>
<evidence type="ECO:0000259" key="1">
    <source>
        <dbReference type="Pfam" id="PF05685"/>
    </source>
</evidence>
<reference evidence="3" key="1">
    <citation type="journal article" date="2019" name="Int. J. Syst. Evol. Microbiol.">
        <title>The Global Catalogue of Microorganisms (GCM) 10K type strain sequencing project: providing services to taxonomists for standard genome sequencing and annotation.</title>
        <authorList>
            <consortium name="The Broad Institute Genomics Platform"/>
            <consortium name="The Broad Institute Genome Sequencing Center for Infectious Disease"/>
            <person name="Wu L."/>
            <person name="Ma J."/>
        </authorList>
    </citation>
    <scope>NUCLEOTIDE SEQUENCE [LARGE SCALE GENOMIC DNA]</scope>
    <source>
        <strain evidence="3">CCTCC AB 2013263</strain>
    </source>
</reference>
<dbReference type="Proteomes" id="UP001595748">
    <property type="component" value="Unassembled WGS sequence"/>
</dbReference>
<dbReference type="GO" id="GO:0004519">
    <property type="term" value="F:endonuclease activity"/>
    <property type="evidence" value="ECO:0007669"/>
    <property type="project" value="UniProtKB-KW"/>
</dbReference>
<evidence type="ECO:0000313" key="2">
    <source>
        <dbReference type="EMBL" id="MFC3862123.1"/>
    </source>
</evidence>
<dbReference type="CDD" id="cd06260">
    <property type="entry name" value="DUF820-like"/>
    <property type="match status" value="1"/>
</dbReference>
<dbReference type="EMBL" id="JBHRZF010000174">
    <property type="protein sequence ID" value="MFC3862123.1"/>
    <property type="molecule type" value="Genomic_DNA"/>
</dbReference>
<dbReference type="InterPro" id="IPR011335">
    <property type="entry name" value="Restrct_endonuc-II-like"/>
</dbReference>
<dbReference type="Pfam" id="PF05685">
    <property type="entry name" value="Uma2"/>
    <property type="match status" value="1"/>
</dbReference>
<proteinExistence type="predicted"/>
<dbReference type="PANTHER" id="PTHR36558">
    <property type="entry name" value="GLR1098 PROTEIN"/>
    <property type="match status" value="1"/>
</dbReference>
<dbReference type="Gene3D" id="3.90.1570.10">
    <property type="entry name" value="tt1808, chain A"/>
    <property type="match status" value="1"/>
</dbReference>
<sequence>MSAPTFKPMTVEEYLRTERDSPIKREFVGGFVYPLHGETRAQAGTSQAHMRITLNFTLKLGSLALQQGCRYHTADMKLLVDGLPSFYYPDVMVVCSEQIDEYYEKNPCLLVEVLSNRTAHNDRHAKLQAYQTIPTLQTYLIVSQTERSVIAYQRSPDGWQMTQYEGSGEIRLPCPPVTLTLDDIFAGLSFA</sequence>
<keyword evidence="2" id="KW-0255">Endonuclease</keyword>
<gene>
    <name evidence="2" type="ORF">ACFOPQ_15250</name>
</gene>
<comment type="caution">
    <text evidence="2">The sequence shown here is derived from an EMBL/GenBank/DDBJ whole genome shotgun (WGS) entry which is preliminary data.</text>
</comment>
<keyword evidence="3" id="KW-1185">Reference proteome</keyword>
<keyword evidence="2" id="KW-0378">Hydrolase</keyword>
<dbReference type="PANTHER" id="PTHR36558:SF1">
    <property type="entry name" value="RESTRICTION ENDONUCLEASE DOMAIN-CONTAINING PROTEIN-RELATED"/>
    <property type="match status" value="1"/>
</dbReference>
<accession>A0ABV8A8T0</accession>
<protein>
    <submittedName>
        <fullName evidence="2">Uma2 family endonuclease</fullName>
    </submittedName>
</protein>
<name>A0ABV8A8T0_9DEIO</name>
<keyword evidence="2" id="KW-0540">Nuclease</keyword>
<dbReference type="InterPro" id="IPR012296">
    <property type="entry name" value="Nuclease_put_TT1808"/>
</dbReference>
<dbReference type="RefSeq" id="WP_380079692.1">
    <property type="nucleotide sequence ID" value="NZ_JBHRZF010000174.1"/>
</dbReference>
<dbReference type="InterPro" id="IPR008538">
    <property type="entry name" value="Uma2"/>
</dbReference>
<evidence type="ECO:0000313" key="3">
    <source>
        <dbReference type="Proteomes" id="UP001595748"/>
    </source>
</evidence>
<dbReference type="SUPFAM" id="SSF52980">
    <property type="entry name" value="Restriction endonuclease-like"/>
    <property type="match status" value="1"/>
</dbReference>